<name>A0A1G4NVL1_9FLOR</name>
<accession>A0A1G4NVL1</accession>
<protein>
    <recommendedName>
        <fullName evidence="1">Mce/MlaD domain-containing protein</fullName>
    </recommendedName>
</protein>
<reference evidence="2" key="2">
    <citation type="submission" date="2016-10" db="EMBL/GenBank/DDBJ databases">
        <authorList>
            <person name="de Groot N.N."/>
        </authorList>
    </citation>
    <scope>NUCLEOTIDE SEQUENCE</scope>
</reference>
<geneLocation type="chloroplast" evidence="2"/>
<dbReference type="EMBL" id="LT622869">
    <property type="protein sequence ID" value="SCW22529.1"/>
    <property type="molecule type" value="Genomic_DNA"/>
</dbReference>
<keyword evidence="2" id="KW-0934">Plastid</keyword>
<dbReference type="PANTHER" id="PTHR34675">
    <property type="entry name" value="PROTEIN TRIGALACTOSYLDIACYLGLYCEROL 2, CHLOROPLASTIC"/>
    <property type="match status" value="1"/>
</dbReference>
<evidence type="ECO:0000259" key="1">
    <source>
        <dbReference type="Pfam" id="PF02470"/>
    </source>
</evidence>
<reference evidence="2" key="1">
    <citation type="submission" date="2016-10" db="EMBL/GenBank/DDBJ databases">
        <title>Chloroplast genomes as a tool to resolve red algal phylogenies: a case study in the Nemaliales.</title>
        <authorList>
            <person name="Costa J.F."/>
            <person name="Lin S.M."/>
            <person name="Macaya E.C."/>
            <person name="Fernandez-Garcia C."/>
            <person name="Verbruggen H."/>
        </authorList>
    </citation>
    <scope>NUCLEOTIDE SEQUENCE</scope>
</reference>
<sequence length="215" mass="24487">MKTISSCNNIKVRKILFLLFTLLFLLGSWLYINQQTFKKGYSVFVEFDHAHGIKPGSSVRLRGLIVGSVVQLSSELNSVLALVKFNSASLLIPRNSLIESNQTGLLNDSVLDIIPLETIVTSYPNMQNPLSSDCNDKYIFCHLSYIKGDRGLNYDDLIRATTRISQRFDDPRFFNLFYMFLHNSVEITDHFVDTFIDLSDSLSLLSQNLLHKHDS</sequence>
<dbReference type="InterPro" id="IPR039342">
    <property type="entry name" value="TGD2-like"/>
</dbReference>
<proteinExistence type="predicted"/>
<keyword evidence="2" id="KW-0150">Chloroplast</keyword>
<dbReference type="AlphaFoldDB" id="A0A1G4NVL1"/>
<dbReference type="RefSeq" id="YP_009314275.1">
    <property type="nucleotide sequence ID" value="NC_031661.1"/>
</dbReference>
<evidence type="ECO:0000313" key="2">
    <source>
        <dbReference type="EMBL" id="SCW22529.1"/>
    </source>
</evidence>
<organism evidence="2">
    <name type="scientific">Liagora harveyana</name>
    <dbReference type="NCBI Taxonomy" id="406718"/>
    <lineage>
        <taxon>Eukaryota</taxon>
        <taxon>Rhodophyta</taxon>
        <taxon>Florideophyceae</taxon>
        <taxon>Nemaliophycidae</taxon>
        <taxon>Nemaliales</taxon>
        <taxon>Liagoraceae</taxon>
        <taxon>Liagora</taxon>
    </lineage>
</organism>
<dbReference type="PANTHER" id="PTHR34675:SF1">
    <property type="entry name" value="PROTEIN TRIGALACTOSYLDIACYLGLYCEROL 2, CHLOROPLASTIC"/>
    <property type="match status" value="1"/>
</dbReference>
<dbReference type="InterPro" id="IPR003399">
    <property type="entry name" value="Mce/MlaD"/>
</dbReference>
<dbReference type="GeneID" id="29999447"/>
<dbReference type="Pfam" id="PF02470">
    <property type="entry name" value="MlaD"/>
    <property type="match status" value="1"/>
</dbReference>
<feature type="domain" description="Mce/MlaD" evidence="1">
    <location>
        <begin position="39"/>
        <end position="115"/>
    </location>
</feature>
<gene>
    <name evidence="2" type="primary">ycf22</name>
    <name evidence="2" type="ORF">J0237_69</name>
</gene>